<keyword evidence="4" id="KW-0816">Tricarboxylic acid cycle</keyword>
<dbReference type="Pfam" id="PF01274">
    <property type="entry name" value="MS_TIM-barrel"/>
    <property type="match status" value="1"/>
</dbReference>
<dbReference type="GO" id="GO:0006099">
    <property type="term" value="P:tricarboxylic acid cycle"/>
    <property type="evidence" value="ECO:0007669"/>
    <property type="project" value="UniProtKB-KW"/>
</dbReference>
<dbReference type="GO" id="GO:0006097">
    <property type="term" value="P:glyoxylate cycle"/>
    <property type="evidence" value="ECO:0007669"/>
    <property type="project" value="UniProtKB-KW"/>
</dbReference>
<feature type="domain" description="Malate synthase N-terminal" evidence="9">
    <location>
        <begin position="13"/>
        <end position="74"/>
    </location>
</feature>
<protein>
    <recommendedName>
        <fullName evidence="2">malate synthase</fullName>
        <ecNumber evidence="2">2.3.3.9</ecNumber>
    </recommendedName>
</protein>
<name>A0A7X0MK16_9SPHI</name>
<dbReference type="GO" id="GO:0004474">
    <property type="term" value="F:malate synthase activity"/>
    <property type="evidence" value="ECO:0007669"/>
    <property type="project" value="UniProtKB-EC"/>
</dbReference>
<gene>
    <name evidence="11" type="ORF">HDF25_003899</name>
</gene>
<dbReference type="EC" id="2.3.3.9" evidence="2"/>
<dbReference type="PIRSF" id="PIRSF001363">
    <property type="entry name" value="Malate_synth"/>
    <property type="match status" value="1"/>
</dbReference>
<dbReference type="SUPFAM" id="SSF51645">
    <property type="entry name" value="Malate synthase G"/>
    <property type="match status" value="1"/>
</dbReference>
<dbReference type="Pfam" id="PF20656">
    <property type="entry name" value="MS_N"/>
    <property type="match status" value="1"/>
</dbReference>
<evidence type="ECO:0000256" key="3">
    <source>
        <dbReference type="ARBA" id="ARBA00022435"/>
    </source>
</evidence>
<dbReference type="Pfam" id="PF20659">
    <property type="entry name" value="MS_C"/>
    <property type="match status" value="1"/>
</dbReference>
<dbReference type="FunFam" id="3.20.20.360:FF:000001">
    <property type="entry name" value="Malate synthase"/>
    <property type="match status" value="1"/>
</dbReference>
<dbReference type="EMBL" id="JACHCC010000010">
    <property type="protein sequence ID" value="MBB6501724.1"/>
    <property type="molecule type" value="Genomic_DNA"/>
</dbReference>
<keyword evidence="11" id="KW-0012">Acyltransferase</keyword>
<dbReference type="InterPro" id="IPR001465">
    <property type="entry name" value="Malate_synthase_TIM"/>
</dbReference>
<dbReference type="FunFam" id="1.20.1220.12:FF:000001">
    <property type="entry name" value="Malate synthase"/>
    <property type="match status" value="1"/>
</dbReference>
<dbReference type="InterPro" id="IPR044856">
    <property type="entry name" value="Malate_synth_C_sf"/>
</dbReference>
<dbReference type="InterPro" id="IPR048355">
    <property type="entry name" value="MS_C"/>
</dbReference>
<evidence type="ECO:0000256" key="1">
    <source>
        <dbReference type="ARBA" id="ARBA00006394"/>
    </source>
</evidence>
<dbReference type="InterPro" id="IPR046363">
    <property type="entry name" value="MS_N_TIM-barrel_dom"/>
</dbReference>
<evidence type="ECO:0000313" key="11">
    <source>
        <dbReference type="EMBL" id="MBB6501724.1"/>
    </source>
</evidence>
<organism evidence="11 12">
    <name type="scientific">Pedobacter cryoconitis</name>
    <dbReference type="NCBI Taxonomy" id="188932"/>
    <lineage>
        <taxon>Bacteria</taxon>
        <taxon>Pseudomonadati</taxon>
        <taxon>Bacteroidota</taxon>
        <taxon>Sphingobacteriia</taxon>
        <taxon>Sphingobacteriales</taxon>
        <taxon>Sphingobacteriaceae</taxon>
        <taxon>Pedobacter</taxon>
    </lineage>
</organism>
<dbReference type="Gene3D" id="3.20.20.360">
    <property type="entry name" value="Malate synthase, domain 3"/>
    <property type="match status" value="1"/>
</dbReference>
<evidence type="ECO:0000256" key="5">
    <source>
        <dbReference type="ARBA" id="ARBA00022679"/>
    </source>
</evidence>
<comment type="similarity">
    <text evidence="1">Belongs to the malate synthase family.</text>
</comment>
<reference evidence="11 12" key="1">
    <citation type="submission" date="2020-08" db="EMBL/GenBank/DDBJ databases">
        <title>Genomic Encyclopedia of Type Strains, Phase IV (KMG-V): Genome sequencing to study the core and pangenomes of soil and plant-associated prokaryotes.</title>
        <authorList>
            <person name="Whitman W."/>
        </authorList>
    </citation>
    <scope>NUCLEOTIDE SEQUENCE [LARGE SCALE GENOMIC DNA]</scope>
    <source>
        <strain evidence="11 12">M2T3</strain>
    </source>
</reference>
<evidence type="ECO:0000259" key="9">
    <source>
        <dbReference type="Pfam" id="PF20656"/>
    </source>
</evidence>
<dbReference type="InterPro" id="IPR006252">
    <property type="entry name" value="Malate_synthA"/>
</dbReference>
<keyword evidence="5 11" id="KW-0808">Transferase</keyword>
<dbReference type="PANTHER" id="PTHR42902">
    <property type="entry name" value="MALATE SYNTHASE"/>
    <property type="match status" value="1"/>
</dbReference>
<evidence type="ECO:0000256" key="2">
    <source>
        <dbReference type="ARBA" id="ARBA00012636"/>
    </source>
</evidence>
<dbReference type="NCBIfam" id="TIGR01344">
    <property type="entry name" value="malate_syn_A"/>
    <property type="match status" value="1"/>
</dbReference>
<evidence type="ECO:0000256" key="4">
    <source>
        <dbReference type="ARBA" id="ARBA00022532"/>
    </source>
</evidence>
<dbReference type="Gene3D" id="1.20.1220.12">
    <property type="entry name" value="Malate synthase, domain III"/>
    <property type="match status" value="1"/>
</dbReference>
<dbReference type="InterPro" id="IPR048356">
    <property type="entry name" value="MS_N"/>
</dbReference>
<feature type="active site" description="Proton donor" evidence="7">
    <location>
        <position position="450"/>
    </location>
</feature>
<evidence type="ECO:0000313" key="12">
    <source>
        <dbReference type="Proteomes" id="UP000521017"/>
    </source>
</evidence>
<dbReference type="GO" id="GO:0005737">
    <property type="term" value="C:cytoplasm"/>
    <property type="evidence" value="ECO:0007669"/>
    <property type="project" value="TreeGrafter"/>
</dbReference>
<evidence type="ECO:0000256" key="7">
    <source>
        <dbReference type="PIRSR" id="PIRSR001363-1"/>
    </source>
</evidence>
<dbReference type="InterPro" id="IPR011076">
    <property type="entry name" value="Malate_synth_sf"/>
</dbReference>
<dbReference type="AlphaFoldDB" id="A0A7X0MK16"/>
<dbReference type="PANTHER" id="PTHR42902:SF1">
    <property type="entry name" value="MALATE SYNTHASE 1-RELATED"/>
    <property type="match status" value="1"/>
</dbReference>
<feature type="active site" description="Proton acceptor" evidence="7">
    <location>
        <position position="170"/>
    </location>
</feature>
<keyword evidence="3" id="KW-0329">Glyoxylate bypass</keyword>
<evidence type="ECO:0000259" key="8">
    <source>
        <dbReference type="Pfam" id="PF01274"/>
    </source>
</evidence>
<comment type="catalytic activity">
    <reaction evidence="6">
        <text>glyoxylate + acetyl-CoA + H2O = (S)-malate + CoA + H(+)</text>
        <dbReference type="Rhea" id="RHEA:18181"/>
        <dbReference type="ChEBI" id="CHEBI:15377"/>
        <dbReference type="ChEBI" id="CHEBI:15378"/>
        <dbReference type="ChEBI" id="CHEBI:15589"/>
        <dbReference type="ChEBI" id="CHEBI:36655"/>
        <dbReference type="ChEBI" id="CHEBI:57287"/>
        <dbReference type="ChEBI" id="CHEBI:57288"/>
        <dbReference type="EC" id="2.3.3.9"/>
    </reaction>
</comment>
<feature type="domain" description="Malate synthase C-terminal" evidence="10">
    <location>
        <begin position="416"/>
        <end position="535"/>
    </location>
</feature>
<dbReference type="CDD" id="cd00727">
    <property type="entry name" value="malate_synt_A"/>
    <property type="match status" value="1"/>
</dbReference>
<comment type="caution">
    <text evidence="11">The sequence shown here is derived from an EMBL/GenBank/DDBJ whole genome shotgun (WGS) entry which is preliminary data.</text>
</comment>
<sequence length="568" mass="64341">MNHLKTWYSTPEGITINAPFRAAYTQVLSNEALQFIKALHLQFNVHRKALLAEREVVQQKIDHGWEPSFLPETAAIREGDWQISSVPEDILDRRVEITGPVDRKMIINAMNSGANVFMADLEDSNSPNWDNVIGGQLNLSDAVNRTISFVNPDNGKEYKLNEETAILFVRPRGWHLEEKHIEIDGEAASGSLIDFGLYFFHNAKTLLQNGNGPYFYLPKLESYQEARLWNDVFVFAQNYCGIAQGSIKATVLVETILAPFQLNEILYELKDHSAGMNCGRWDYIFSFIKKFRNVPGYVFPDRAQVNMTVPFMRAYTQLVIQTCHKRGAHAIGGMAAQIPIKNNEAANEAAMKKVKADKLREVRDGHDGTWVAHPGLVSLAKTIFDAGMKTPNQLHVTREDFVCTEADLLELPHGTITEEGLRQNINVGILYLENWLRGNGAAAIYNLMEDAATAEICRTQVWQWVHNQAKLADGRTITHSLYEDLRDDEIWQIRDTVGAKAYQEGAYVQAICIFNRLVVQNRWVDFLTLPAYDLILSNDEKKVCREDEAELQNAESDLLTADSHNQIK</sequence>
<proteinExistence type="inferred from homology"/>
<dbReference type="Proteomes" id="UP000521017">
    <property type="component" value="Unassembled WGS sequence"/>
</dbReference>
<feature type="domain" description="Malate synthase TIM barrel" evidence="8">
    <location>
        <begin position="167"/>
        <end position="410"/>
    </location>
</feature>
<evidence type="ECO:0000259" key="10">
    <source>
        <dbReference type="Pfam" id="PF20659"/>
    </source>
</evidence>
<evidence type="ECO:0000256" key="6">
    <source>
        <dbReference type="ARBA" id="ARBA00047918"/>
    </source>
</evidence>
<accession>A0A7X0MK16</accession>